<gene>
    <name evidence="2" type="ORF">LX83_004320</name>
</gene>
<accession>A0AAE3GFS7</accession>
<name>A0AAE3GFS7_9PSEU</name>
<evidence type="ECO:0000256" key="1">
    <source>
        <dbReference type="PROSITE-ProRule" id="PRU00117"/>
    </source>
</evidence>
<dbReference type="RefSeq" id="WP_253774344.1">
    <property type="nucleotide sequence ID" value="NZ_JAMTCK010000010.1"/>
</dbReference>
<proteinExistence type="predicted"/>
<evidence type="ECO:0000313" key="2">
    <source>
        <dbReference type="EMBL" id="MCP2167447.1"/>
    </source>
</evidence>
<dbReference type="Proteomes" id="UP001206128">
    <property type="component" value="Unassembled WGS sequence"/>
</dbReference>
<dbReference type="GO" id="GO:0003723">
    <property type="term" value="F:RNA binding"/>
    <property type="evidence" value="ECO:0007669"/>
    <property type="project" value="UniProtKB-UniRule"/>
</dbReference>
<dbReference type="PROSITE" id="PS50084">
    <property type="entry name" value="KH_TYPE_1"/>
    <property type="match status" value="1"/>
</dbReference>
<sequence length="423" mass="46832">MSGEVELVLDLRGLRNAPTTPDGFAELWDAVEPALVGRDLAQRQVHELHGPDGSVRLEVARLPHGTGVVDHDTRFAIVAVREQPYLRYRCKHCEASGETGYAPFVCASCPRDDAGGRVCDRHVVILDGALLATCPDHHPPCQECGAPAVFRCAGRSCRRERAWCAAHRRPHPRDPDVDYCPSCYDDVFPRCEAPGCTDIGTVRCEHVSRDLHRCGQRMCTRHARRWQVFGGERVGLGRCGRHGSMRGVAPDELVFQIVVGASARKRKERLPSLQGFAHNLRNSGHRDLALDYERIHRLLDVVGREVSRDRAAAAAISETRPVWARQLAGLASTSQEGRRLVDRLKSLIVAHDRRFGVEVAAAIELAEYKPPIQRDGVVTRRATLFVKVPDHLRGRFIGPRGQNVQAYGAGLGVDVKIEGGRRP</sequence>
<protein>
    <recommendedName>
        <fullName evidence="4">K Homology domain-containing protein</fullName>
    </recommendedName>
</protein>
<comment type="caution">
    <text evidence="2">The sequence shown here is derived from an EMBL/GenBank/DDBJ whole genome shotgun (WGS) entry which is preliminary data.</text>
</comment>
<evidence type="ECO:0000313" key="3">
    <source>
        <dbReference type="Proteomes" id="UP001206128"/>
    </source>
</evidence>
<keyword evidence="3" id="KW-1185">Reference proteome</keyword>
<dbReference type="AlphaFoldDB" id="A0AAE3GFS7"/>
<organism evidence="2 3">
    <name type="scientific">Goodfellowiella coeruleoviolacea</name>
    <dbReference type="NCBI Taxonomy" id="334858"/>
    <lineage>
        <taxon>Bacteria</taxon>
        <taxon>Bacillati</taxon>
        <taxon>Actinomycetota</taxon>
        <taxon>Actinomycetes</taxon>
        <taxon>Pseudonocardiales</taxon>
        <taxon>Pseudonocardiaceae</taxon>
        <taxon>Goodfellowiella</taxon>
    </lineage>
</organism>
<reference evidence="2" key="1">
    <citation type="submission" date="2022-06" db="EMBL/GenBank/DDBJ databases">
        <title>Genomic Encyclopedia of Archaeal and Bacterial Type Strains, Phase II (KMG-II): from individual species to whole genera.</title>
        <authorList>
            <person name="Goeker M."/>
        </authorList>
    </citation>
    <scope>NUCLEOTIDE SEQUENCE</scope>
    <source>
        <strain evidence="2">DSM 43935</strain>
    </source>
</reference>
<evidence type="ECO:0008006" key="4">
    <source>
        <dbReference type="Google" id="ProtNLM"/>
    </source>
</evidence>
<keyword evidence="1" id="KW-0694">RNA-binding</keyword>
<dbReference type="EMBL" id="JAMTCK010000010">
    <property type="protein sequence ID" value="MCP2167447.1"/>
    <property type="molecule type" value="Genomic_DNA"/>
</dbReference>